<accession>A0A8K0W4B0</accession>
<gene>
    <name evidence="2" type="ORF">FB567DRAFT_544900</name>
</gene>
<dbReference type="InterPro" id="IPR010730">
    <property type="entry name" value="HET"/>
</dbReference>
<protein>
    <submittedName>
        <fullName evidence="2">Heterokaryon incompatibility protein-domain-containing protein</fullName>
    </submittedName>
</protein>
<name>A0A8K0W4B0_9PLEO</name>
<comment type="caution">
    <text evidence="2">The sequence shown here is derived from an EMBL/GenBank/DDBJ whole genome shotgun (WGS) entry which is preliminary data.</text>
</comment>
<reference evidence="2" key="1">
    <citation type="journal article" date="2021" name="Nat. Commun.">
        <title>Genetic determinants of endophytism in the Arabidopsis root mycobiome.</title>
        <authorList>
            <person name="Mesny F."/>
            <person name="Miyauchi S."/>
            <person name="Thiergart T."/>
            <person name="Pickel B."/>
            <person name="Atanasova L."/>
            <person name="Karlsson M."/>
            <person name="Huettel B."/>
            <person name="Barry K.W."/>
            <person name="Haridas S."/>
            <person name="Chen C."/>
            <person name="Bauer D."/>
            <person name="Andreopoulos W."/>
            <person name="Pangilinan J."/>
            <person name="LaButti K."/>
            <person name="Riley R."/>
            <person name="Lipzen A."/>
            <person name="Clum A."/>
            <person name="Drula E."/>
            <person name="Henrissat B."/>
            <person name="Kohler A."/>
            <person name="Grigoriev I.V."/>
            <person name="Martin F.M."/>
            <person name="Hacquard S."/>
        </authorList>
    </citation>
    <scope>NUCLEOTIDE SEQUENCE</scope>
    <source>
        <strain evidence="2">MPI-SDFR-AT-0120</strain>
    </source>
</reference>
<dbReference type="Proteomes" id="UP000813461">
    <property type="component" value="Unassembled WGS sequence"/>
</dbReference>
<dbReference type="Pfam" id="PF06985">
    <property type="entry name" value="HET"/>
    <property type="match status" value="1"/>
</dbReference>
<dbReference type="PANTHER" id="PTHR33112:SF1">
    <property type="entry name" value="HETEROKARYON INCOMPATIBILITY DOMAIN-CONTAINING PROTEIN"/>
    <property type="match status" value="1"/>
</dbReference>
<proteinExistence type="predicted"/>
<evidence type="ECO:0000313" key="2">
    <source>
        <dbReference type="EMBL" id="KAH7093560.1"/>
    </source>
</evidence>
<keyword evidence="3" id="KW-1185">Reference proteome</keyword>
<dbReference type="PANTHER" id="PTHR33112">
    <property type="entry name" value="DOMAIN PROTEIN, PUTATIVE-RELATED"/>
    <property type="match status" value="1"/>
</dbReference>
<dbReference type="AlphaFoldDB" id="A0A8K0W4B0"/>
<evidence type="ECO:0000313" key="3">
    <source>
        <dbReference type="Proteomes" id="UP000813461"/>
    </source>
</evidence>
<evidence type="ECO:0000259" key="1">
    <source>
        <dbReference type="Pfam" id="PF06985"/>
    </source>
</evidence>
<feature type="domain" description="Heterokaryon incompatibility" evidence="1">
    <location>
        <begin position="108"/>
        <end position="212"/>
    </location>
</feature>
<dbReference type="EMBL" id="JAGMVJ010000002">
    <property type="protein sequence ID" value="KAH7093560.1"/>
    <property type="molecule type" value="Genomic_DNA"/>
</dbReference>
<sequence>MDVGQPKVGICWECRNIDLDSIAHPTISSWDIPPSERNLFFEPGGEVYRVVWDSIRPDCDLCARIKAMFEIPINATRKAFSQAQDELELICGTEMGSNRDQRIRRIAYACLSYVWGKPLGPGADLSLAPNSLPKTISAAMTVAIQLDIRYLWVDRYCIDQEDSPEKNHLIQNMASIYQAARITIVAASGNDPHDGLPGIHGLRWHKAEAKVSASDGLENEGVAEFDIGHRALPWHGVLPGDPDMVYGLLDHYNRRQLSYKEDIIKACIGLLDDLDNSDASGVVRTHFYGLPIFGNLVEGGRPATETFAVSLSWYNRDNHPLKESSPSPARMFPSWSWASVKADRHPDTPKDLWFALEREELSPQGELRIWLTYRTVDRIDSNHYQNSICEFGDRIEIDRFLSTRSESVDYTCFRPSFHLQAWTIPCQLQRTSSEIDDIEPGRSISLLEFQDGNTYLDRPHKDETRGLIAVFLGHCRTKHEISCAVLIAEALYGSTYQRIGLFETMLLPMDREETTRGFLEYLRPGGSWELHTIEMV</sequence>
<organism evidence="2 3">
    <name type="scientific">Paraphoma chrysanthemicola</name>
    <dbReference type="NCBI Taxonomy" id="798071"/>
    <lineage>
        <taxon>Eukaryota</taxon>
        <taxon>Fungi</taxon>
        <taxon>Dikarya</taxon>
        <taxon>Ascomycota</taxon>
        <taxon>Pezizomycotina</taxon>
        <taxon>Dothideomycetes</taxon>
        <taxon>Pleosporomycetidae</taxon>
        <taxon>Pleosporales</taxon>
        <taxon>Pleosporineae</taxon>
        <taxon>Phaeosphaeriaceae</taxon>
        <taxon>Paraphoma</taxon>
    </lineage>
</organism>